<dbReference type="Pfam" id="PF00501">
    <property type="entry name" value="AMP-binding"/>
    <property type="match status" value="1"/>
</dbReference>
<evidence type="ECO:0000256" key="1">
    <source>
        <dbReference type="SAM" id="Phobius"/>
    </source>
</evidence>
<reference evidence="3 4" key="1">
    <citation type="submission" date="2024-02" db="EMBL/GenBank/DDBJ databases">
        <title>A draft genome for the cacao thread blight pathogen Marasmius crinis-equi.</title>
        <authorList>
            <person name="Cohen S.P."/>
            <person name="Baruah I.K."/>
            <person name="Amoako-Attah I."/>
            <person name="Bukari Y."/>
            <person name="Meinhardt L.W."/>
            <person name="Bailey B.A."/>
        </authorList>
    </citation>
    <scope>NUCLEOTIDE SEQUENCE [LARGE SCALE GENOMIC DNA]</scope>
    <source>
        <strain evidence="3 4">GH-76</strain>
    </source>
</reference>
<feature type="transmembrane region" description="Helical" evidence="1">
    <location>
        <begin position="1030"/>
        <end position="1060"/>
    </location>
</feature>
<evidence type="ECO:0000313" key="4">
    <source>
        <dbReference type="Proteomes" id="UP001465976"/>
    </source>
</evidence>
<dbReference type="Pfam" id="PF00550">
    <property type="entry name" value="PP-binding"/>
    <property type="match status" value="1"/>
</dbReference>
<dbReference type="InterPro" id="IPR011004">
    <property type="entry name" value="Trimer_LpxA-like_sf"/>
</dbReference>
<dbReference type="PANTHER" id="PTHR43201:SF10">
    <property type="entry name" value="CARRIER DOMAIN-CONTAINING PROTEIN"/>
    <property type="match status" value="1"/>
</dbReference>
<feature type="domain" description="Carrier" evidence="2">
    <location>
        <begin position="685"/>
        <end position="759"/>
    </location>
</feature>
<dbReference type="EMBL" id="JBAHYK010000874">
    <property type="protein sequence ID" value="KAL0570785.1"/>
    <property type="molecule type" value="Genomic_DNA"/>
</dbReference>
<dbReference type="SUPFAM" id="SSF47336">
    <property type="entry name" value="ACP-like"/>
    <property type="match status" value="1"/>
</dbReference>
<dbReference type="Gene3D" id="1.10.1200.10">
    <property type="entry name" value="ACP-like"/>
    <property type="match status" value="1"/>
</dbReference>
<accession>A0ABR3F6D1</accession>
<dbReference type="InterPro" id="IPR036736">
    <property type="entry name" value="ACP-like_sf"/>
</dbReference>
<keyword evidence="1" id="KW-1133">Transmembrane helix</keyword>
<comment type="caution">
    <text evidence="3">The sequence shown here is derived from an EMBL/GenBank/DDBJ whole genome shotgun (WGS) entry which is preliminary data.</text>
</comment>
<proteinExistence type="predicted"/>
<name>A0ABR3F6D1_9AGAR</name>
<evidence type="ECO:0000313" key="3">
    <source>
        <dbReference type="EMBL" id="KAL0570785.1"/>
    </source>
</evidence>
<feature type="transmembrane region" description="Helical" evidence="1">
    <location>
        <begin position="814"/>
        <end position="836"/>
    </location>
</feature>
<gene>
    <name evidence="3" type="ORF">V5O48_011169</name>
</gene>
<sequence length="1220" mass="134352">MSTPLDFLNAGANPPDGLSLGDSLAQHLQASGHVQTLLECLCSTRSPAILSPNPSLPPLLHDDIRSFVNTFVIPHSASRAALGPNDRVMVALPTGPENALALLSVAAYHTCAPVNASCTASELKEDALRLNVKAVVATQESVDRLELRQLRNEVGCDIVVLEGRHSELPGIFDLFLLDQDMEESQDFHKPSLPHTLDDLSLILHTSGTSGRKKVVPYSLRSLIIGTWAVVSSWRLRPEDVNINLMPLFHVGGIVRNLLAPILSGGSTIVCPGFDALTFWELTTKLKATWYYAAPTIHHAILTSQPSDVVPARDLKIRMICNAAGGLLPSLASELKERFEGAVVLPSYGMTECMPIASPPTTYQLERPGCSGIACGPYLSIRSPFDIERELPRGSTGAVCVRGYPTFSGYEVSPDVNAALDKSAFSSEGWFDSGDCGFMDADGYLYITGRSKEIINKGGEVISPFEVEEAIVTAAKGRVKATLAFSVDHDVLQEAIGVVIVPEPGRPRIGLAQLQDLLRDHLHPSKWPFVVVYMKDLPKNSAGKPLRIKLSTRLGLECFTDATSLLQRHFDAEVPSPQAPLTEPIRCARVTIDLESLARNLFAIDGVRDVALRSRQDGTPEAFLAVDSRSDLDSDSIIRSLNLLIPGYSMPQIYLLSSTLARNPDDTFAFDLMELNAFQRNNAKLTPQESTVRDIVADLLRVEARMITSKSDFFLLGGNSLLLGKLSYHLRKATGANIPVAAIFTNSTIAGIASLVEVEQRGMSLESLIDEKMGGTGATNSSDATLAFDPDPEFISKAERQTHPLVMLIQAIPMIFFYPLKTALTWTLLLFILSFLSPSLSTGSFWERMGALLCAIISARLGTRIIAPFVAILFKWLVIGRYRAGTYRMWSTYYLRWWIVNQSINLAGKGIFALHPSFQLTYYRLLGAKIGRNVYIDKSAKLGEFDLLTLEDGCRIDSATVRGFCVEREGTFRLDNIKIGRRAVVNTYTWISPGAIIPEHSVWGPHSSSLEQPVSRSFAAYNRTLVKEPHWALQIFVAWPVIFIVSVVSYIPWIVCLWLMIHQTIVIRDGLDALLSVIYWFAAPERVTYHIVARIVRATVTPILHVCLSIIVKRLFGLNKECGAEDASQIALLRRFINSRLLSKRKLKDAFAIVGTHYEVVSFVYRMMGAKIGRRVYWPGSGIYCQDPELLEIGDDVVFGSRSELFTTDRFGTGKITIGAG</sequence>
<dbReference type="InterPro" id="IPR045851">
    <property type="entry name" value="AMP-bd_C_sf"/>
</dbReference>
<organism evidence="3 4">
    <name type="scientific">Marasmius crinis-equi</name>
    <dbReference type="NCBI Taxonomy" id="585013"/>
    <lineage>
        <taxon>Eukaryota</taxon>
        <taxon>Fungi</taxon>
        <taxon>Dikarya</taxon>
        <taxon>Basidiomycota</taxon>
        <taxon>Agaricomycotina</taxon>
        <taxon>Agaricomycetes</taxon>
        <taxon>Agaricomycetidae</taxon>
        <taxon>Agaricales</taxon>
        <taxon>Marasmiineae</taxon>
        <taxon>Marasmiaceae</taxon>
        <taxon>Marasmius</taxon>
    </lineage>
</organism>
<evidence type="ECO:0000259" key="2">
    <source>
        <dbReference type="PROSITE" id="PS50075"/>
    </source>
</evidence>
<keyword evidence="1" id="KW-0812">Transmembrane</keyword>
<dbReference type="SUPFAM" id="SSF56801">
    <property type="entry name" value="Acetyl-CoA synthetase-like"/>
    <property type="match status" value="1"/>
</dbReference>
<dbReference type="PANTHER" id="PTHR43201">
    <property type="entry name" value="ACYL-COA SYNTHETASE"/>
    <property type="match status" value="1"/>
</dbReference>
<dbReference type="InterPro" id="IPR000873">
    <property type="entry name" value="AMP-dep_synth/lig_dom"/>
</dbReference>
<dbReference type="Gene3D" id="3.40.50.12780">
    <property type="entry name" value="N-terminal domain of ligase-like"/>
    <property type="match status" value="1"/>
</dbReference>
<feature type="transmembrane region" description="Helical" evidence="1">
    <location>
        <begin position="848"/>
        <end position="873"/>
    </location>
</feature>
<protein>
    <recommendedName>
        <fullName evidence="2">Carrier domain-containing protein</fullName>
    </recommendedName>
</protein>
<dbReference type="Gene3D" id="3.30.300.30">
    <property type="match status" value="1"/>
</dbReference>
<dbReference type="PROSITE" id="PS50075">
    <property type="entry name" value="CARRIER"/>
    <property type="match status" value="1"/>
</dbReference>
<feature type="non-terminal residue" evidence="3">
    <location>
        <position position="1220"/>
    </location>
</feature>
<dbReference type="SUPFAM" id="SSF51161">
    <property type="entry name" value="Trimeric LpxA-like enzymes"/>
    <property type="match status" value="1"/>
</dbReference>
<dbReference type="Proteomes" id="UP001465976">
    <property type="component" value="Unassembled WGS sequence"/>
</dbReference>
<dbReference type="InterPro" id="IPR042099">
    <property type="entry name" value="ANL_N_sf"/>
</dbReference>
<dbReference type="Gene3D" id="2.160.10.10">
    <property type="entry name" value="Hexapeptide repeat proteins"/>
    <property type="match status" value="1"/>
</dbReference>
<keyword evidence="1" id="KW-0472">Membrane</keyword>
<keyword evidence="4" id="KW-1185">Reference proteome</keyword>
<dbReference type="InterPro" id="IPR009081">
    <property type="entry name" value="PP-bd_ACP"/>
</dbReference>